<dbReference type="EMBL" id="JANJYJ010000417">
    <property type="protein sequence ID" value="KAK3175612.1"/>
    <property type="molecule type" value="Genomic_DNA"/>
</dbReference>
<organism evidence="1 2">
    <name type="scientific">Dipteronia sinensis</name>
    <dbReference type="NCBI Taxonomy" id="43782"/>
    <lineage>
        <taxon>Eukaryota</taxon>
        <taxon>Viridiplantae</taxon>
        <taxon>Streptophyta</taxon>
        <taxon>Embryophyta</taxon>
        <taxon>Tracheophyta</taxon>
        <taxon>Spermatophyta</taxon>
        <taxon>Magnoliopsida</taxon>
        <taxon>eudicotyledons</taxon>
        <taxon>Gunneridae</taxon>
        <taxon>Pentapetalae</taxon>
        <taxon>rosids</taxon>
        <taxon>malvids</taxon>
        <taxon>Sapindales</taxon>
        <taxon>Sapindaceae</taxon>
        <taxon>Hippocastanoideae</taxon>
        <taxon>Acereae</taxon>
        <taxon>Dipteronia</taxon>
    </lineage>
</organism>
<dbReference type="PANTHER" id="PTHR48475">
    <property type="entry name" value="RIBONUCLEASE H"/>
    <property type="match status" value="1"/>
</dbReference>
<sequence length="60" mass="6604">MNGTYKAKDKRLIAYLAKANELQSTFDEFSLFQVPRLENTQADSLASLGSIIQANGPKSI</sequence>
<proteinExistence type="predicted"/>
<comment type="caution">
    <text evidence="1">The sequence shown here is derived from an EMBL/GenBank/DDBJ whole genome shotgun (WGS) entry which is preliminary data.</text>
</comment>
<evidence type="ECO:0008006" key="3">
    <source>
        <dbReference type="Google" id="ProtNLM"/>
    </source>
</evidence>
<dbReference type="AlphaFoldDB" id="A0AAD9ZCF0"/>
<gene>
    <name evidence="1" type="ORF">Dsin_033122</name>
</gene>
<evidence type="ECO:0000313" key="1">
    <source>
        <dbReference type="EMBL" id="KAK3175612.1"/>
    </source>
</evidence>
<protein>
    <recommendedName>
        <fullName evidence="3">RNase H type-1 domain-containing protein</fullName>
    </recommendedName>
</protein>
<name>A0AAD9ZCF0_9ROSI</name>
<dbReference type="InterPro" id="IPR036397">
    <property type="entry name" value="RNaseH_sf"/>
</dbReference>
<keyword evidence="2" id="KW-1185">Reference proteome</keyword>
<dbReference type="Gene3D" id="3.30.420.10">
    <property type="entry name" value="Ribonuclease H-like superfamily/Ribonuclease H"/>
    <property type="match status" value="1"/>
</dbReference>
<accession>A0AAD9ZCF0</accession>
<reference evidence="1" key="1">
    <citation type="journal article" date="2023" name="Plant J.">
        <title>Genome sequences and population genomics provide insights into the demographic history, inbreeding, and mutation load of two 'living fossil' tree species of Dipteronia.</title>
        <authorList>
            <person name="Feng Y."/>
            <person name="Comes H.P."/>
            <person name="Chen J."/>
            <person name="Zhu S."/>
            <person name="Lu R."/>
            <person name="Zhang X."/>
            <person name="Li P."/>
            <person name="Qiu J."/>
            <person name="Olsen K.M."/>
            <person name="Qiu Y."/>
        </authorList>
    </citation>
    <scope>NUCLEOTIDE SEQUENCE</scope>
    <source>
        <strain evidence="1">NBL</strain>
    </source>
</reference>
<dbReference type="PANTHER" id="PTHR48475:SF2">
    <property type="entry name" value="RIBONUCLEASE H"/>
    <property type="match status" value="1"/>
</dbReference>
<evidence type="ECO:0000313" key="2">
    <source>
        <dbReference type="Proteomes" id="UP001281410"/>
    </source>
</evidence>
<dbReference type="GO" id="GO:0003676">
    <property type="term" value="F:nucleic acid binding"/>
    <property type="evidence" value="ECO:0007669"/>
    <property type="project" value="InterPro"/>
</dbReference>
<dbReference type="Proteomes" id="UP001281410">
    <property type="component" value="Unassembled WGS sequence"/>
</dbReference>